<keyword evidence="4" id="KW-0804">Transcription</keyword>
<dbReference type="InterPro" id="IPR001387">
    <property type="entry name" value="Cro/C1-type_HTH"/>
</dbReference>
<feature type="domain" description="HTH lacI-type" evidence="5">
    <location>
        <begin position="3"/>
        <end position="57"/>
    </location>
</feature>
<evidence type="ECO:0000259" key="5">
    <source>
        <dbReference type="PROSITE" id="PS50932"/>
    </source>
</evidence>
<gene>
    <name evidence="7" type="ORF">CJ191_02895</name>
</gene>
<sequence>MRAKLQDVAALAGVSVTTVSRVINQKGYLSQKTIEKVHKAMKELNYYPNSLARSLQGKSTKLVGLIFPNIDTIFYAELVNNLEQILFAKGYKTIICNSERDEAKEADYLNMLQSNQVEGIIAGAHNLNYTDYERVTAPVISFDRFIGENIPIVSSDNYQGGRLATETLLKSHSTKPWMITGTNDPNSPTYLRYQAFMDVTKERGLEGHLTKIPKEFSQIRKQLKIKALLTEERPDAIFCSDDLTALLVMNTARELGLSIPDDLRIVGYDGTNFIQTYVPQLTTIAQPIRDLAELLVDVLLQQIDHSLEVKKHADNRYILPIKLIPGQTV</sequence>
<dbReference type="SMART" id="SM00354">
    <property type="entry name" value="HTH_LACI"/>
    <property type="match status" value="1"/>
</dbReference>
<accession>A0A2N6UEZ0</accession>
<dbReference type="OrthoDB" id="9796186at2"/>
<dbReference type="InterPro" id="IPR000843">
    <property type="entry name" value="HTH_LacI"/>
</dbReference>
<feature type="domain" description="HTH cro/C1-type" evidence="6">
    <location>
        <begin position="5"/>
        <end position="47"/>
    </location>
</feature>
<evidence type="ECO:0000256" key="4">
    <source>
        <dbReference type="ARBA" id="ARBA00023163"/>
    </source>
</evidence>
<dbReference type="GO" id="GO:0003700">
    <property type="term" value="F:DNA-binding transcription factor activity"/>
    <property type="evidence" value="ECO:0007669"/>
    <property type="project" value="TreeGrafter"/>
</dbReference>
<dbReference type="PANTHER" id="PTHR30146">
    <property type="entry name" value="LACI-RELATED TRANSCRIPTIONAL REPRESSOR"/>
    <property type="match status" value="1"/>
</dbReference>
<evidence type="ECO:0000256" key="1">
    <source>
        <dbReference type="ARBA" id="ARBA00022491"/>
    </source>
</evidence>
<dbReference type="GO" id="GO:0000976">
    <property type="term" value="F:transcription cis-regulatory region binding"/>
    <property type="evidence" value="ECO:0007669"/>
    <property type="project" value="TreeGrafter"/>
</dbReference>
<dbReference type="PROSITE" id="PS00356">
    <property type="entry name" value="HTH_LACI_1"/>
    <property type="match status" value="1"/>
</dbReference>
<dbReference type="EMBL" id="PNHQ01000005">
    <property type="protein sequence ID" value="PMC80105.1"/>
    <property type="molecule type" value="Genomic_DNA"/>
</dbReference>
<evidence type="ECO:0000313" key="8">
    <source>
        <dbReference type="Proteomes" id="UP000235701"/>
    </source>
</evidence>
<dbReference type="Pfam" id="PF00356">
    <property type="entry name" value="LacI"/>
    <property type="match status" value="1"/>
</dbReference>
<evidence type="ECO:0000313" key="7">
    <source>
        <dbReference type="EMBL" id="PMC80105.1"/>
    </source>
</evidence>
<dbReference type="Gene3D" id="1.10.260.40">
    <property type="entry name" value="lambda repressor-like DNA-binding domains"/>
    <property type="match status" value="1"/>
</dbReference>
<proteinExistence type="predicted"/>
<dbReference type="Proteomes" id="UP000235701">
    <property type="component" value="Unassembled WGS sequence"/>
</dbReference>
<organism evidence="7 8">
    <name type="scientific">Aerococcus viridans</name>
    <dbReference type="NCBI Taxonomy" id="1377"/>
    <lineage>
        <taxon>Bacteria</taxon>
        <taxon>Bacillati</taxon>
        <taxon>Bacillota</taxon>
        <taxon>Bacilli</taxon>
        <taxon>Lactobacillales</taxon>
        <taxon>Aerococcaceae</taxon>
        <taxon>Aerococcus</taxon>
    </lineage>
</organism>
<keyword evidence="1" id="KW-0678">Repressor</keyword>
<dbReference type="AlphaFoldDB" id="A0A2N6UEZ0"/>
<dbReference type="RefSeq" id="WP_070469022.1">
    <property type="nucleotide sequence ID" value="NZ_PNHQ01000005.1"/>
</dbReference>
<dbReference type="CDD" id="cd06291">
    <property type="entry name" value="PBP1_Qymf-like"/>
    <property type="match status" value="1"/>
</dbReference>
<dbReference type="PANTHER" id="PTHR30146:SF95">
    <property type="entry name" value="RIBOSE OPERON REPRESSOR"/>
    <property type="match status" value="1"/>
</dbReference>
<dbReference type="PROSITE" id="PS50943">
    <property type="entry name" value="HTH_CROC1"/>
    <property type="match status" value="1"/>
</dbReference>
<dbReference type="CDD" id="cd01392">
    <property type="entry name" value="HTH_LacI"/>
    <property type="match status" value="1"/>
</dbReference>
<dbReference type="Gene3D" id="3.40.50.2300">
    <property type="match status" value="2"/>
</dbReference>
<keyword evidence="2" id="KW-0805">Transcription regulation</keyword>
<name>A0A2N6UEZ0_9LACT</name>
<evidence type="ECO:0000256" key="3">
    <source>
        <dbReference type="ARBA" id="ARBA00023125"/>
    </source>
</evidence>
<dbReference type="SUPFAM" id="SSF47413">
    <property type="entry name" value="lambda repressor-like DNA-binding domains"/>
    <property type="match status" value="1"/>
</dbReference>
<dbReference type="SUPFAM" id="SSF53822">
    <property type="entry name" value="Periplasmic binding protein-like I"/>
    <property type="match status" value="1"/>
</dbReference>
<dbReference type="InterPro" id="IPR010982">
    <property type="entry name" value="Lambda_DNA-bd_dom_sf"/>
</dbReference>
<protein>
    <submittedName>
        <fullName evidence="7">LacI family transcriptional regulator</fullName>
    </submittedName>
</protein>
<dbReference type="PRINTS" id="PR00036">
    <property type="entry name" value="HTHLACI"/>
</dbReference>
<comment type="caution">
    <text evidence="7">The sequence shown here is derived from an EMBL/GenBank/DDBJ whole genome shotgun (WGS) entry which is preliminary data.</text>
</comment>
<dbReference type="InterPro" id="IPR028082">
    <property type="entry name" value="Peripla_BP_I"/>
</dbReference>
<evidence type="ECO:0000259" key="6">
    <source>
        <dbReference type="PROSITE" id="PS50943"/>
    </source>
</evidence>
<keyword evidence="3" id="KW-0238">DNA-binding</keyword>
<dbReference type="InterPro" id="IPR046335">
    <property type="entry name" value="LacI/GalR-like_sensor"/>
</dbReference>
<evidence type="ECO:0000256" key="2">
    <source>
        <dbReference type="ARBA" id="ARBA00023015"/>
    </source>
</evidence>
<dbReference type="PROSITE" id="PS50932">
    <property type="entry name" value="HTH_LACI_2"/>
    <property type="match status" value="1"/>
</dbReference>
<keyword evidence="8" id="KW-1185">Reference proteome</keyword>
<dbReference type="Pfam" id="PF13377">
    <property type="entry name" value="Peripla_BP_3"/>
    <property type="match status" value="1"/>
</dbReference>
<reference evidence="7 8" key="1">
    <citation type="submission" date="2017-09" db="EMBL/GenBank/DDBJ databases">
        <title>Bacterial strain isolated from the female urinary microbiota.</title>
        <authorList>
            <person name="Thomas-White K."/>
            <person name="Kumar N."/>
            <person name="Forster S."/>
            <person name="Putonti C."/>
            <person name="Lawley T."/>
            <person name="Wolfe A.J."/>
        </authorList>
    </citation>
    <scope>NUCLEOTIDE SEQUENCE [LARGE SCALE GENOMIC DNA]</scope>
    <source>
        <strain evidence="7 8">UMB0240</strain>
    </source>
</reference>